<evidence type="ECO:0000256" key="1">
    <source>
        <dbReference type="SAM" id="MobiDB-lite"/>
    </source>
</evidence>
<proteinExistence type="predicted"/>
<dbReference type="Proteomes" id="UP000298061">
    <property type="component" value="Unassembled WGS sequence"/>
</dbReference>
<feature type="compositionally biased region" description="Polar residues" evidence="1">
    <location>
        <begin position="82"/>
        <end position="103"/>
    </location>
</feature>
<reference evidence="2 3" key="1">
    <citation type="submission" date="2019-02" db="EMBL/GenBank/DDBJ databases">
        <title>Genome sequencing of the rare red list fungi Hericium alpestre (H. flagellum).</title>
        <authorList>
            <person name="Buettner E."/>
            <person name="Kellner H."/>
        </authorList>
    </citation>
    <scope>NUCLEOTIDE SEQUENCE [LARGE SCALE GENOMIC DNA]</scope>
    <source>
        <strain evidence="2 3">DSM 108284</strain>
    </source>
</reference>
<feature type="compositionally biased region" description="Polar residues" evidence="1">
    <location>
        <begin position="307"/>
        <end position="318"/>
    </location>
</feature>
<organism evidence="2 3">
    <name type="scientific">Hericium alpestre</name>
    <dbReference type="NCBI Taxonomy" id="135208"/>
    <lineage>
        <taxon>Eukaryota</taxon>
        <taxon>Fungi</taxon>
        <taxon>Dikarya</taxon>
        <taxon>Basidiomycota</taxon>
        <taxon>Agaricomycotina</taxon>
        <taxon>Agaricomycetes</taxon>
        <taxon>Russulales</taxon>
        <taxon>Hericiaceae</taxon>
        <taxon>Hericium</taxon>
    </lineage>
</organism>
<accession>A0A4Z0AAW3</accession>
<feature type="region of interest" description="Disordered" evidence="1">
    <location>
        <begin position="82"/>
        <end position="136"/>
    </location>
</feature>
<keyword evidence="3" id="KW-1185">Reference proteome</keyword>
<protein>
    <submittedName>
        <fullName evidence="2">Uncharacterized protein</fullName>
    </submittedName>
</protein>
<name>A0A4Z0AAW3_9AGAM</name>
<dbReference type="AlphaFoldDB" id="A0A4Z0AAW3"/>
<evidence type="ECO:0000313" key="2">
    <source>
        <dbReference type="EMBL" id="TFY83487.1"/>
    </source>
</evidence>
<feature type="region of interest" description="Disordered" evidence="1">
    <location>
        <begin position="307"/>
        <end position="337"/>
    </location>
</feature>
<dbReference type="EMBL" id="SFCI01000026">
    <property type="protein sequence ID" value="TFY83487.1"/>
    <property type="molecule type" value="Genomic_DNA"/>
</dbReference>
<comment type="caution">
    <text evidence="2">The sequence shown here is derived from an EMBL/GenBank/DDBJ whole genome shotgun (WGS) entry which is preliminary data.</text>
</comment>
<dbReference type="OrthoDB" id="10680772at2759"/>
<sequence length="508" mass="54905">MPKSTKGLSRFYHTLSRHARARNLKTKARLQHHAKKSVLAAKLSSATPLTCSPGVSTSAQPAFTIAQGIQFEMVASGSANTAESTHLASGSTPDTVSPPSTMGSYMHTPALSSGTAYSPALSDVSTPPPTPRTSKTSMTSFFAKYVESEVLDESETSGDIEGGLAAGCSKRRGFRGARLYATKKFSDTLSPLSPGSALRRVSSNLINRISHPSPSSPMAIDFEVCDDDPFALRGDPYYAQDGDESSYADIFSFSIYEQHLPEKGSRRISKQSNASSGLKPRVRTIKPRLNIYDMSMYDAGIKPSSPTRSCCIQVSPTTPAEREARNAGASTAAGKRKDMKMSLPLPITQPAVVPLTRSASQGARRPTTKKAPIGADTAAEGLTNRDYLRSVARARFEPDANLRSSVSSGFSERSHTAGLRPLILPQQVAARPNSVLSYLSEPCDESECRRAEETRGGVQNKRRSKQLDDIISLLDEGEERMSWNVDLENGFAVDRDFGEKRRSRALAV</sequence>
<gene>
    <name evidence="2" type="ORF">EWM64_g528</name>
</gene>
<evidence type="ECO:0000313" key="3">
    <source>
        <dbReference type="Proteomes" id="UP000298061"/>
    </source>
</evidence>